<accession>A0A7W8J4V8</accession>
<protein>
    <submittedName>
        <fullName evidence="1">Uncharacterized protein</fullName>
    </submittedName>
</protein>
<proteinExistence type="predicted"/>
<gene>
    <name evidence="1" type="ORF">HDF10_000587</name>
</gene>
<dbReference type="AlphaFoldDB" id="A0A7W8J4V8"/>
<dbReference type="EMBL" id="JACHDZ010000001">
    <property type="protein sequence ID" value="MBB5342637.1"/>
    <property type="molecule type" value="Genomic_DNA"/>
</dbReference>
<dbReference type="Proteomes" id="UP000569092">
    <property type="component" value="Unassembled WGS sequence"/>
</dbReference>
<name>A0A7W8J4V8_9BACT</name>
<evidence type="ECO:0000313" key="2">
    <source>
        <dbReference type="Proteomes" id="UP000569092"/>
    </source>
</evidence>
<sequence length="138" mass="14737">MSVVLSVLATLIVDRHIKHEASDTVRARNIELVDDEGNLRGAFRLQGKYGKGLPELVLFDDHGDSSAALYSTGLSFAIPESASGLGRGRLSLGHLVLDDTDPHSDSMVGWGLVITNDNHTSAMLGISNTGKRWSTPAP</sequence>
<evidence type="ECO:0000313" key="1">
    <source>
        <dbReference type="EMBL" id="MBB5342637.1"/>
    </source>
</evidence>
<reference evidence="1 2" key="1">
    <citation type="submission" date="2020-08" db="EMBL/GenBank/DDBJ databases">
        <title>Genomic Encyclopedia of Type Strains, Phase IV (KMG-V): Genome sequencing to study the core and pangenomes of soil and plant-associated prokaryotes.</title>
        <authorList>
            <person name="Whitman W."/>
        </authorList>
    </citation>
    <scope>NUCLEOTIDE SEQUENCE [LARGE SCALE GENOMIC DNA]</scope>
    <source>
        <strain evidence="1 2">M8US30</strain>
    </source>
</reference>
<comment type="caution">
    <text evidence="1">The sequence shown here is derived from an EMBL/GenBank/DDBJ whole genome shotgun (WGS) entry which is preliminary data.</text>
</comment>
<organism evidence="1 2">
    <name type="scientific">Tunturiibacter lichenicola</name>
    <dbReference type="NCBI Taxonomy" id="2051959"/>
    <lineage>
        <taxon>Bacteria</taxon>
        <taxon>Pseudomonadati</taxon>
        <taxon>Acidobacteriota</taxon>
        <taxon>Terriglobia</taxon>
        <taxon>Terriglobales</taxon>
        <taxon>Acidobacteriaceae</taxon>
        <taxon>Tunturiibacter</taxon>
    </lineage>
</organism>